<proteinExistence type="inferred from homology"/>
<dbReference type="Gene3D" id="1.10.510.10">
    <property type="entry name" value="Transferase(Phosphotransferase) domain 1"/>
    <property type="match status" value="1"/>
</dbReference>
<gene>
    <name evidence="12" type="ORF">ENN70_03310</name>
</gene>
<dbReference type="InterPro" id="IPR022495">
    <property type="entry name" value="Bud32"/>
</dbReference>
<name>A0A7C2S677_ARCFL</name>
<dbReference type="InterPro" id="IPR011009">
    <property type="entry name" value="Kinase-like_dom_sf"/>
</dbReference>
<dbReference type="GO" id="GO:0005524">
    <property type="term" value="F:ATP binding"/>
    <property type="evidence" value="ECO:0007669"/>
    <property type="project" value="UniProtKB-KW"/>
</dbReference>
<evidence type="ECO:0000313" key="12">
    <source>
        <dbReference type="EMBL" id="HET21125.1"/>
    </source>
</evidence>
<organism evidence="12">
    <name type="scientific">Archaeoglobus fulgidus</name>
    <dbReference type="NCBI Taxonomy" id="2234"/>
    <lineage>
        <taxon>Archaea</taxon>
        <taxon>Methanobacteriati</taxon>
        <taxon>Methanobacteriota</taxon>
        <taxon>Archaeoglobi</taxon>
        <taxon>Archaeoglobales</taxon>
        <taxon>Archaeoglobaceae</taxon>
        <taxon>Archaeoglobus</taxon>
    </lineage>
</organism>
<keyword evidence="3" id="KW-0723">Serine/threonine-protein kinase</keyword>
<keyword evidence="5" id="KW-0819">tRNA processing</keyword>
<evidence type="ECO:0000256" key="5">
    <source>
        <dbReference type="ARBA" id="ARBA00022694"/>
    </source>
</evidence>
<dbReference type="SUPFAM" id="SSF56112">
    <property type="entry name" value="Protein kinase-like (PK-like)"/>
    <property type="match status" value="1"/>
</dbReference>
<evidence type="ECO:0000256" key="10">
    <source>
        <dbReference type="ARBA" id="ARBA00048679"/>
    </source>
</evidence>
<evidence type="ECO:0000256" key="2">
    <source>
        <dbReference type="ARBA" id="ARBA00012513"/>
    </source>
</evidence>
<reference evidence="12" key="1">
    <citation type="journal article" date="2020" name="mSystems">
        <title>Genome- and Community-Level Interaction Insights into Carbon Utilization and Element Cycling Functions of Hydrothermarchaeota in Hydrothermal Sediment.</title>
        <authorList>
            <person name="Zhou Z."/>
            <person name="Liu Y."/>
            <person name="Xu W."/>
            <person name="Pan J."/>
            <person name="Luo Z.H."/>
            <person name="Li M."/>
        </authorList>
    </citation>
    <scope>NUCLEOTIDE SEQUENCE [LARGE SCALE GENOMIC DNA]</scope>
    <source>
        <strain evidence="12">SpSt-12</strain>
    </source>
</reference>
<dbReference type="PANTHER" id="PTHR12209:SF0">
    <property type="entry name" value="EKC_KEOPS COMPLEX SUBUNIT TP53RK"/>
    <property type="match status" value="1"/>
</dbReference>
<protein>
    <recommendedName>
        <fullName evidence="2">non-specific serine/threonine protein kinase</fullName>
        <ecNumber evidence="2">2.7.11.1</ecNumber>
    </recommendedName>
</protein>
<evidence type="ECO:0000256" key="7">
    <source>
        <dbReference type="ARBA" id="ARBA00022777"/>
    </source>
</evidence>
<dbReference type="AlphaFoldDB" id="A0A7C2S677"/>
<dbReference type="Gene3D" id="3.30.200.20">
    <property type="entry name" value="Phosphorylase Kinase, domain 1"/>
    <property type="match status" value="1"/>
</dbReference>
<dbReference type="EC" id="2.7.11.1" evidence="2"/>
<dbReference type="PROSITE" id="PS50011">
    <property type="entry name" value="PROTEIN_KINASE_DOM"/>
    <property type="match status" value="1"/>
</dbReference>
<evidence type="ECO:0000256" key="1">
    <source>
        <dbReference type="ARBA" id="ARBA00010630"/>
    </source>
</evidence>
<evidence type="ECO:0000259" key="11">
    <source>
        <dbReference type="PROSITE" id="PS50011"/>
    </source>
</evidence>
<evidence type="ECO:0000256" key="6">
    <source>
        <dbReference type="ARBA" id="ARBA00022741"/>
    </source>
</evidence>
<evidence type="ECO:0000256" key="9">
    <source>
        <dbReference type="ARBA" id="ARBA00047899"/>
    </source>
</evidence>
<dbReference type="NCBIfam" id="TIGR03724">
    <property type="entry name" value="arch_bud32"/>
    <property type="match status" value="1"/>
</dbReference>
<evidence type="ECO:0000256" key="4">
    <source>
        <dbReference type="ARBA" id="ARBA00022679"/>
    </source>
</evidence>
<keyword evidence="4" id="KW-0808">Transferase</keyword>
<accession>A0A7C2S677</accession>
<evidence type="ECO:0000256" key="8">
    <source>
        <dbReference type="ARBA" id="ARBA00022840"/>
    </source>
</evidence>
<keyword evidence="6" id="KW-0547">Nucleotide-binding</keyword>
<evidence type="ECO:0000256" key="3">
    <source>
        <dbReference type="ARBA" id="ARBA00022527"/>
    </source>
</evidence>
<dbReference type="NCBIfam" id="NF011462">
    <property type="entry name" value="PRK14879.1-3"/>
    <property type="match status" value="1"/>
</dbReference>
<comment type="caution">
    <text evidence="12">The sequence shown here is derived from an EMBL/GenBank/DDBJ whole genome shotgun (WGS) entry which is preliminary data.</text>
</comment>
<dbReference type="EMBL" id="DSCQ01000039">
    <property type="protein sequence ID" value="HET21125.1"/>
    <property type="molecule type" value="Genomic_DNA"/>
</dbReference>
<dbReference type="InterPro" id="IPR000719">
    <property type="entry name" value="Prot_kinase_dom"/>
</dbReference>
<dbReference type="PANTHER" id="PTHR12209">
    <property type="entry name" value="NON-SPECIFIC SERINE/THREONINE PROTEIN KINASE"/>
    <property type="match status" value="1"/>
</dbReference>
<dbReference type="GO" id="GO:0008033">
    <property type="term" value="P:tRNA processing"/>
    <property type="evidence" value="ECO:0007669"/>
    <property type="project" value="UniProtKB-KW"/>
</dbReference>
<keyword evidence="7 12" id="KW-0418">Kinase</keyword>
<dbReference type="Pfam" id="PF01163">
    <property type="entry name" value="RIO1"/>
    <property type="match status" value="1"/>
</dbReference>
<dbReference type="GO" id="GO:0005829">
    <property type="term" value="C:cytosol"/>
    <property type="evidence" value="ECO:0007669"/>
    <property type="project" value="TreeGrafter"/>
</dbReference>
<comment type="catalytic activity">
    <reaction evidence="10">
        <text>L-seryl-[protein] + ATP = O-phospho-L-seryl-[protein] + ADP + H(+)</text>
        <dbReference type="Rhea" id="RHEA:17989"/>
        <dbReference type="Rhea" id="RHEA-COMP:9863"/>
        <dbReference type="Rhea" id="RHEA-COMP:11604"/>
        <dbReference type="ChEBI" id="CHEBI:15378"/>
        <dbReference type="ChEBI" id="CHEBI:29999"/>
        <dbReference type="ChEBI" id="CHEBI:30616"/>
        <dbReference type="ChEBI" id="CHEBI:83421"/>
        <dbReference type="ChEBI" id="CHEBI:456216"/>
        <dbReference type="EC" id="2.7.11.1"/>
    </reaction>
</comment>
<dbReference type="GO" id="GO:0004674">
    <property type="term" value="F:protein serine/threonine kinase activity"/>
    <property type="evidence" value="ECO:0007669"/>
    <property type="project" value="UniProtKB-KW"/>
</dbReference>
<comment type="catalytic activity">
    <reaction evidence="9">
        <text>L-threonyl-[protein] + ATP = O-phospho-L-threonyl-[protein] + ADP + H(+)</text>
        <dbReference type="Rhea" id="RHEA:46608"/>
        <dbReference type="Rhea" id="RHEA-COMP:11060"/>
        <dbReference type="Rhea" id="RHEA-COMP:11605"/>
        <dbReference type="ChEBI" id="CHEBI:15378"/>
        <dbReference type="ChEBI" id="CHEBI:30013"/>
        <dbReference type="ChEBI" id="CHEBI:30616"/>
        <dbReference type="ChEBI" id="CHEBI:61977"/>
        <dbReference type="ChEBI" id="CHEBI:456216"/>
        <dbReference type="EC" id="2.7.11.1"/>
    </reaction>
</comment>
<feature type="domain" description="Protein kinase" evidence="11">
    <location>
        <begin position="1"/>
        <end position="198"/>
    </location>
</feature>
<keyword evidence="8" id="KW-0067">ATP-binding</keyword>
<comment type="similarity">
    <text evidence="1">Belongs to the protein kinase superfamily. BUD32 family.</text>
</comment>
<dbReference type="PROSITE" id="PS00109">
    <property type="entry name" value="PROTEIN_KINASE_TYR"/>
    <property type="match status" value="1"/>
</dbReference>
<dbReference type="InterPro" id="IPR018934">
    <property type="entry name" value="RIO_dom"/>
</dbReference>
<dbReference type="InterPro" id="IPR008266">
    <property type="entry name" value="Tyr_kinase_AS"/>
</dbReference>
<sequence>MKIYLGGEAEVKILDDVVIKKRIPKRYRIEELDRELRLRRTKTEAKIISAARRAGVPTPVVLDVEEDTIVMERIRGAAVKNVMNKEISREVGRLTAKLHKAGIIHGDITPMNLILSDGRIYFLDFGLAFFDNKVEPMGVDVHVYFESLKASFDDWEKLRDAFIEGYLEEGGKEEVLIRAKEIEERGRYFERVSQNFFP</sequence>